<gene>
    <name evidence="1" type="ORF">Pint_24929</name>
</gene>
<comment type="caution">
    <text evidence="1">The sequence shown here is derived from an EMBL/GenBank/DDBJ whole genome shotgun (WGS) entry which is preliminary data.</text>
</comment>
<proteinExistence type="predicted"/>
<sequence>MGVDGFVKIFPKVSHGWTVRYDVEDAEAVNCADEAHQNMLDWFASMSSAKKPAR</sequence>
<accession>A0ACC0YGK6</accession>
<dbReference type="EMBL" id="CM047742">
    <property type="protein sequence ID" value="KAJ0035434.1"/>
    <property type="molecule type" value="Genomic_DNA"/>
</dbReference>
<dbReference type="Proteomes" id="UP001163603">
    <property type="component" value="Chromosome 7"/>
</dbReference>
<evidence type="ECO:0000313" key="2">
    <source>
        <dbReference type="Proteomes" id="UP001163603"/>
    </source>
</evidence>
<reference evidence="2" key="1">
    <citation type="journal article" date="2023" name="G3 (Bethesda)">
        <title>Genome assembly and association tests identify interacting loci associated with vigor, precocity, and sex in interspecific pistachio rootstocks.</title>
        <authorList>
            <person name="Palmer W."/>
            <person name="Jacygrad E."/>
            <person name="Sagayaradj S."/>
            <person name="Cavanaugh K."/>
            <person name="Han R."/>
            <person name="Bertier L."/>
            <person name="Beede B."/>
            <person name="Kafkas S."/>
            <person name="Golino D."/>
            <person name="Preece J."/>
            <person name="Michelmore R."/>
        </authorList>
    </citation>
    <scope>NUCLEOTIDE SEQUENCE [LARGE SCALE GENOMIC DNA]</scope>
</reference>
<keyword evidence="2" id="KW-1185">Reference proteome</keyword>
<organism evidence="1 2">
    <name type="scientific">Pistacia integerrima</name>
    <dbReference type="NCBI Taxonomy" id="434235"/>
    <lineage>
        <taxon>Eukaryota</taxon>
        <taxon>Viridiplantae</taxon>
        <taxon>Streptophyta</taxon>
        <taxon>Embryophyta</taxon>
        <taxon>Tracheophyta</taxon>
        <taxon>Spermatophyta</taxon>
        <taxon>Magnoliopsida</taxon>
        <taxon>eudicotyledons</taxon>
        <taxon>Gunneridae</taxon>
        <taxon>Pentapetalae</taxon>
        <taxon>rosids</taxon>
        <taxon>malvids</taxon>
        <taxon>Sapindales</taxon>
        <taxon>Anacardiaceae</taxon>
        <taxon>Pistacia</taxon>
    </lineage>
</organism>
<name>A0ACC0YGK6_9ROSI</name>
<evidence type="ECO:0000313" key="1">
    <source>
        <dbReference type="EMBL" id="KAJ0035434.1"/>
    </source>
</evidence>
<protein>
    <submittedName>
        <fullName evidence="1">Uncharacterized protein</fullName>
    </submittedName>
</protein>